<sequence length="282" mass="30413">MTLPEASSLSGEEKVVVLQHGSAADFLAFAYPTLRLHEHSANIVLAHALVRAAGGLPASSTQPTPASNFWLTVWSQHPKSPPVLDIALSCIESPTFGNYPVFVWTPAEQGVQAPQWLDRRIGAVAGHLQACVAPERVFAVFGITALVTTFAEAWTALTGFQVNPKPLYKAFFAVCTPETLKLTASAAQCGARRATMRDLEAAARLCHDFADGSEYPLSLADATAEARQLIDKGQLWVGTLMGEIASICAVTRTSLHVSGITKVHMHRFSQLQKRGAMAWHKL</sequence>
<dbReference type="Proteomes" id="UP000620124">
    <property type="component" value="Unassembled WGS sequence"/>
</dbReference>
<dbReference type="AlphaFoldDB" id="A0A8H6XWF2"/>
<proteinExistence type="predicted"/>
<organism evidence="1 2">
    <name type="scientific">Mycena venus</name>
    <dbReference type="NCBI Taxonomy" id="2733690"/>
    <lineage>
        <taxon>Eukaryota</taxon>
        <taxon>Fungi</taxon>
        <taxon>Dikarya</taxon>
        <taxon>Basidiomycota</taxon>
        <taxon>Agaricomycotina</taxon>
        <taxon>Agaricomycetes</taxon>
        <taxon>Agaricomycetidae</taxon>
        <taxon>Agaricales</taxon>
        <taxon>Marasmiineae</taxon>
        <taxon>Mycenaceae</taxon>
        <taxon>Mycena</taxon>
    </lineage>
</organism>
<name>A0A8H6XWF2_9AGAR</name>
<dbReference type="GO" id="GO:0016740">
    <property type="term" value="F:transferase activity"/>
    <property type="evidence" value="ECO:0007669"/>
    <property type="project" value="UniProtKB-KW"/>
</dbReference>
<evidence type="ECO:0000313" key="1">
    <source>
        <dbReference type="EMBL" id="KAF7347602.1"/>
    </source>
</evidence>
<protein>
    <submittedName>
        <fullName evidence="1">N-acetyltransferase domain-containing protein</fullName>
    </submittedName>
</protein>
<keyword evidence="1" id="KW-0808">Transferase</keyword>
<accession>A0A8H6XWF2</accession>
<dbReference type="OrthoDB" id="5372118at2759"/>
<reference evidence="1" key="1">
    <citation type="submission" date="2020-05" db="EMBL/GenBank/DDBJ databases">
        <title>Mycena genomes resolve the evolution of fungal bioluminescence.</title>
        <authorList>
            <person name="Tsai I.J."/>
        </authorList>
    </citation>
    <scope>NUCLEOTIDE SEQUENCE</scope>
    <source>
        <strain evidence="1">CCC161011</strain>
    </source>
</reference>
<gene>
    <name evidence="1" type="ORF">MVEN_01517100</name>
</gene>
<dbReference type="EMBL" id="JACAZI010000012">
    <property type="protein sequence ID" value="KAF7347602.1"/>
    <property type="molecule type" value="Genomic_DNA"/>
</dbReference>
<evidence type="ECO:0000313" key="2">
    <source>
        <dbReference type="Proteomes" id="UP000620124"/>
    </source>
</evidence>
<comment type="caution">
    <text evidence="1">The sequence shown here is derived from an EMBL/GenBank/DDBJ whole genome shotgun (WGS) entry which is preliminary data.</text>
</comment>
<keyword evidence="2" id="KW-1185">Reference proteome</keyword>